<dbReference type="Proteomes" id="UP001470230">
    <property type="component" value="Unassembled WGS sequence"/>
</dbReference>
<dbReference type="EMBL" id="JAPFFF010000005">
    <property type="protein sequence ID" value="KAK8889869.1"/>
    <property type="molecule type" value="Genomic_DNA"/>
</dbReference>
<keyword evidence="2" id="KW-1185">Reference proteome</keyword>
<protein>
    <submittedName>
        <fullName evidence="1">Uncharacterized protein</fullName>
    </submittedName>
</protein>
<dbReference type="InterPro" id="IPR016024">
    <property type="entry name" value="ARM-type_fold"/>
</dbReference>
<evidence type="ECO:0000313" key="1">
    <source>
        <dbReference type="EMBL" id="KAK8889869.1"/>
    </source>
</evidence>
<dbReference type="InterPro" id="IPR011989">
    <property type="entry name" value="ARM-like"/>
</dbReference>
<comment type="caution">
    <text evidence="1">The sequence shown here is derived from an EMBL/GenBank/DDBJ whole genome shotgun (WGS) entry which is preliminary data.</text>
</comment>
<sequence length="486" mass="56337">MIDSFEISSSYQSIKADRDNIQEEYYQESNNSNDSLILRQLPIHLIEFRNEVTRMKNPQNTNKDEKFNPHALNSSLKSIETTLDEIQFFPYQKFVAFNILENLFEIVNLNQRDEDIFRALYIIGHYYCHDLKGSQLIKSSPFVNLFLEWMGIEKCAPFLPPILDGIAGLLKFDNSEEENSLTRFLLLNHFDEQIINIYEKSTENVIFIAMIIKNLMKNKDQEFLYSTQKFLPMLNTFITSKVYQLTRLSIQSARHLIYNFPATLDQLKENGFFGNLINLLLCQNPSFGELKSAYHFLGVCCQRNSELAKMVLTNELMNLACPILVQNGSNVREVKNILYDIESIMLADKSLIYPIIDSNMLSYLFKNAHEGSFFISIQCTAILCDIINSNNIEAIQKIIDENFLDLLQQILSLTEDPRILSLGLDTIITLFEVGQTDNNDIIQKLREQEWLPDSINDILCDTDIKDDILYQAKHVNECIIRNVFQE</sequence>
<dbReference type="Gene3D" id="1.25.10.10">
    <property type="entry name" value="Leucine-rich Repeat Variant"/>
    <property type="match status" value="1"/>
</dbReference>
<accession>A0ABR2KFG3</accession>
<proteinExistence type="predicted"/>
<name>A0ABR2KFG3_9EUKA</name>
<gene>
    <name evidence="1" type="ORF">M9Y10_034623</name>
</gene>
<organism evidence="1 2">
    <name type="scientific">Tritrichomonas musculus</name>
    <dbReference type="NCBI Taxonomy" id="1915356"/>
    <lineage>
        <taxon>Eukaryota</taxon>
        <taxon>Metamonada</taxon>
        <taxon>Parabasalia</taxon>
        <taxon>Tritrichomonadida</taxon>
        <taxon>Tritrichomonadidae</taxon>
        <taxon>Tritrichomonas</taxon>
    </lineage>
</organism>
<reference evidence="1 2" key="1">
    <citation type="submission" date="2024-04" db="EMBL/GenBank/DDBJ databases">
        <title>Tritrichomonas musculus Genome.</title>
        <authorList>
            <person name="Alves-Ferreira E."/>
            <person name="Grigg M."/>
            <person name="Lorenzi H."/>
            <person name="Galac M."/>
        </authorList>
    </citation>
    <scope>NUCLEOTIDE SEQUENCE [LARGE SCALE GENOMIC DNA]</scope>
    <source>
        <strain evidence="1 2">EAF2021</strain>
    </source>
</reference>
<evidence type="ECO:0000313" key="2">
    <source>
        <dbReference type="Proteomes" id="UP001470230"/>
    </source>
</evidence>
<dbReference type="SUPFAM" id="SSF48371">
    <property type="entry name" value="ARM repeat"/>
    <property type="match status" value="1"/>
</dbReference>